<dbReference type="PANTHER" id="PTHR47355:SF1">
    <property type="entry name" value="E3 UBIQUITIN-PROTEIN LIGASE SPL2"/>
    <property type="match status" value="1"/>
</dbReference>
<proteinExistence type="predicted"/>
<feature type="transmembrane region" description="Helical" evidence="14">
    <location>
        <begin position="220"/>
        <end position="241"/>
    </location>
</feature>
<evidence type="ECO:0000256" key="1">
    <source>
        <dbReference type="ARBA" id="ARBA00000900"/>
    </source>
</evidence>
<keyword evidence="6" id="KW-0479">Metal-binding</keyword>
<keyword evidence="11 14" id="KW-0472">Membrane</keyword>
<dbReference type="GO" id="GO:0016567">
    <property type="term" value="P:protein ubiquitination"/>
    <property type="evidence" value="ECO:0007669"/>
    <property type="project" value="InterPro"/>
</dbReference>
<evidence type="ECO:0000313" key="16">
    <source>
        <dbReference type="EMBL" id="KAG0576028.1"/>
    </source>
</evidence>
<protein>
    <recommendedName>
        <fullName evidence="3">RING-type E3 ubiquitin transferase</fullName>
        <ecNumber evidence="3">2.3.2.27</ecNumber>
    </recommendedName>
</protein>
<evidence type="ECO:0000256" key="3">
    <source>
        <dbReference type="ARBA" id="ARBA00012483"/>
    </source>
</evidence>
<dbReference type="InterPro" id="IPR022170">
    <property type="entry name" value="MUL1-like"/>
</dbReference>
<keyword evidence="5 14" id="KW-0812">Transmembrane</keyword>
<dbReference type="GO" id="GO:0061630">
    <property type="term" value="F:ubiquitin protein ligase activity"/>
    <property type="evidence" value="ECO:0007669"/>
    <property type="project" value="UniProtKB-EC"/>
</dbReference>
<keyword evidence="8" id="KW-0833">Ubl conjugation pathway</keyword>
<evidence type="ECO:0000256" key="13">
    <source>
        <dbReference type="SAM" id="Coils"/>
    </source>
</evidence>
<keyword evidence="9" id="KW-0862">Zinc</keyword>
<evidence type="ECO:0000256" key="12">
    <source>
        <dbReference type="PROSITE-ProRule" id="PRU00175"/>
    </source>
</evidence>
<dbReference type="InterPro" id="IPR013083">
    <property type="entry name" value="Znf_RING/FYVE/PHD"/>
</dbReference>
<dbReference type="InterPro" id="IPR001841">
    <property type="entry name" value="Znf_RING"/>
</dbReference>
<evidence type="ECO:0000259" key="15">
    <source>
        <dbReference type="PROSITE" id="PS50089"/>
    </source>
</evidence>
<keyword evidence="4" id="KW-0808">Transferase</keyword>
<evidence type="ECO:0000256" key="5">
    <source>
        <dbReference type="ARBA" id="ARBA00022692"/>
    </source>
</evidence>
<accession>A0A8T0I0G2</accession>
<dbReference type="PROSITE" id="PS50089">
    <property type="entry name" value="ZF_RING_2"/>
    <property type="match status" value="1"/>
</dbReference>
<dbReference type="Gene3D" id="3.30.40.10">
    <property type="entry name" value="Zinc/RING finger domain, C3HC4 (zinc finger)"/>
    <property type="match status" value="1"/>
</dbReference>
<evidence type="ECO:0000256" key="11">
    <source>
        <dbReference type="ARBA" id="ARBA00023136"/>
    </source>
</evidence>
<evidence type="ECO:0000256" key="9">
    <source>
        <dbReference type="ARBA" id="ARBA00022833"/>
    </source>
</evidence>
<dbReference type="EMBL" id="CM026425">
    <property type="protein sequence ID" value="KAG0576028.1"/>
    <property type="molecule type" value="Genomic_DNA"/>
</dbReference>
<keyword evidence="10 14" id="KW-1133">Transmembrane helix</keyword>
<comment type="catalytic activity">
    <reaction evidence="1">
        <text>S-ubiquitinyl-[E2 ubiquitin-conjugating enzyme]-L-cysteine + [acceptor protein]-L-lysine = [E2 ubiquitin-conjugating enzyme]-L-cysteine + N(6)-ubiquitinyl-[acceptor protein]-L-lysine.</text>
        <dbReference type="EC" id="2.3.2.27"/>
    </reaction>
</comment>
<reference evidence="16" key="1">
    <citation type="submission" date="2020-06" db="EMBL/GenBank/DDBJ databases">
        <title>WGS assembly of Ceratodon purpureus strain R40.</title>
        <authorList>
            <person name="Carey S.B."/>
            <person name="Jenkins J."/>
            <person name="Shu S."/>
            <person name="Lovell J.T."/>
            <person name="Sreedasyam A."/>
            <person name="Maumus F."/>
            <person name="Tiley G.P."/>
            <person name="Fernandez-Pozo N."/>
            <person name="Barry K."/>
            <person name="Chen C."/>
            <person name="Wang M."/>
            <person name="Lipzen A."/>
            <person name="Daum C."/>
            <person name="Saski C.A."/>
            <person name="Payton A.C."/>
            <person name="Mcbreen J.C."/>
            <person name="Conrad R.E."/>
            <person name="Kollar L.M."/>
            <person name="Olsson S."/>
            <person name="Huttunen S."/>
            <person name="Landis J.B."/>
            <person name="Wickett N.J."/>
            <person name="Johnson M.G."/>
            <person name="Rensing S.A."/>
            <person name="Grimwood J."/>
            <person name="Schmutz J."/>
            <person name="Mcdaniel S.F."/>
        </authorList>
    </citation>
    <scope>NUCLEOTIDE SEQUENCE</scope>
    <source>
        <strain evidence="16">R40</strain>
    </source>
</reference>
<evidence type="ECO:0000256" key="14">
    <source>
        <dbReference type="SAM" id="Phobius"/>
    </source>
</evidence>
<dbReference type="Pfam" id="PF12483">
    <property type="entry name" value="GIDE"/>
    <property type="match status" value="1"/>
</dbReference>
<keyword evidence="7 12" id="KW-0863">Zinc-finger</keyword>
<gene>
    <name evidence="16" type="ORF">KC19_5G049500</name>
</gene>
<keyword evidence="17" id="KW-1185">Reference proteome</keyword>
<dbReference type="AlphaFoldDB" id="A0A8T0I0G2"/>
<evidence type="ECO:0000256" key="7">
    <source>
        <dbReference type="ARBA" id="ARBA00022771"/>
    </source>
</evidence>
<name>A0A8T0I0G2_CERPU</name>
<evidence type="ECO:0000256" key="8">
    <source>
        <dbReference type="ARBA" id="ARBA00022786"/>
    </source>
</evidence>
<dbReference type="EC" id="2.3.2.27" evidence="3"/>
<dbReference type="PANTHER" id="PTHR47355">
    <property type="entry name" value="E3 UBIQUITIN-PROTEIN LIGASE SPL2"/>
    <property type="match status" value="1"/>
</dbReference>
<dbReference type="GO" id="GO:0016020">
    <property type="term" value="C:membrane"/>
    <property type="evidence" value="ECO:0007669"/>
    <property type="project" value="UniProtKB-SubCell"/>
</dbReference>
<evidence type="ECO:0000256" key="2">
    <source>
        <dbReference type="ARBA" id="ARBA00004141"/>
    </source>
</evidence>
<feature type="domain" description="RING-type" evidence="15">
    <location>
        <begin position="285"/>
        <end position="325"/>
    </location>
</feature>
<dbReference type="GO" id="GO:0008270">
    <property type="term" value="F:zinc ion binding"/>
    <property type="evidence" value="ECO:0007669"/>
    <property type="project" value="UniProtKB-KW"/>
</dbReference>
<dbReference type="InterPro" id="IPR044247">
    <property type="entry name" value="SPL2-like"/>
</dbReference>
<dbReference type="Pfam" id="PF13920">
    <property type="entry name" value="zf-C3HC4_3"/>
    <property type="match status" value="1"/>
</dbReference>
<evidence type="ECO:0000256" key="4">
    <source>
        <dbReference type="ARBA" id="ARBA00022679"/>
    </source>
</evidence>
<feature type="coiled-coil region" evidence="13">
    <location>
        <begin position="252"/>
        <end position="279"/>
    </location>
</feature>
<evidence type="ECO:0000256" key="10">
    <source>
        <dbReference type="ARBA" id="ARBA00022989"/>
    </source>
</evidence>
<sequence length="337" mass="38363">MTEALASKQPAWFGFRIWRKVDLDPVKQEQIVIVRGKIQTKASVEPGANDNQDQEAIMPLQSDSKAVYLERIQTYVHFEMNCMFGWIKQRDMVKFTQKMVAFVLAGNDGECSSTEPIAYVHVNIDNLTHPIPLLTVYHQFHPVPSSSYTLLQAMFGRRYPVGLLDEERILPVGQEITAVGILDTMPDGKPVIKPCSRLPIFLTERTREQLVIELASGTKLLFWLGIIATSISAGVLGYAVVKNYVRWKQRREQEQQRQIDEINRQNRLMEEEAENLADIPEGELCVVCLLRRRRSAFIHCGHRVCCVGCAQRVERGADSRCPVCRQIVTGTMRVFDS</sequence>
<comment type="caution">
    <text evidence="16">The sequence shown here is derived from an EMBL/GenBank/DDBJ whole genome shotgun (WGS) entry which is preliminary data.</text>
</comment>
<comment type="subcellular location">
    <subcellularLocation>
        <location evidence="2">Membrane</location>
        <topology evidence="2">Multi-pass membrane protein</topology>
    </subcellularLocation>
</comment>
<keyword evidence="13" id="KW-0175">Coiled coil</keyword>
<dbReference type="Proteomes" id="UP000822688">
    <property type="component" value="Chromosome 5"/>
</dbReference>
<evidence type="ECO:0000256" key="6">
    <source>
        <dbReference type="ARBA" id="ARBA00022723"/>
    </source>
</evidence>
<dbReference type="SUPFAM" id="SSF57850">
    <property type="entry name" value="RING/U-box"/>
    <property type="match status" value="1"/>
</dbReference>
<dbReference type="CDD" id="cd23145">
    <property type="entry name" value="RING-HC_SPL2-like"/>
    <property type="match status" value="1"/>
</dbReference>
<evidence type="ECO:0000313" key="17">
    <source>
        <dbReference type="Proteomes" id="UP000822688"/>
    </source>
</evidence>
<organism evidence="16 17">
    <name type="scientific">Ceratodon purpureus</name>
    <name type="common">Fire moss</name>
    <name type="synonym">Dicranum purpureum</name>
    <dbReference type="NCBI Taxonomy" id="3225"/>
    <lineage>
        <taxon>Eukaryota</taxon>
        <taxon>Viridiplantae</taxon>
        <taxon>Streptophyta</taxon>
        <taxon>Embryophyta</taxon>
        <taxon>Bryophyta</taxon>
        <taxon>Bryophytina</taxon>
        <taxon>Bryopsida</taxon>
        <taxon>Dicranidae</taxon>
        <taxon>Pseudoditrichales</taxon>
        <taxon>Ditrichaceae</taxon>
        <taxon>Ceratodon</taxon>
    </lineage>
</organism>